<evidence type="ECO:0000313" key="2">
    <source>
        <dbReference type="EMBL" id="KAF0978428.1"/>
    </source>
</evidence>
<protein>
    <recommendedName>
        <fullName evidence="4">F-box domain-containing protein</fullName>
    </recommendedName>
</protein>
<feature type="region of interest" description="Disordered" evidence="1">
    <location>
        <begin position="1"/>
        <end position="20"/>
    </location>
</feature>
<evidence type="ECO:0000313" key="3">
    <source>
        <dbReference type="Proteomes" id="UP000444721"/>
    </source>
</evidence>
<dbReference type="VEuPathDB" id="AmoebaDB:NF0105190"/>
<evidence type="ECO:0000256" key="1">
    <source>
        <dbReference type="SAM" id="MobiDB-lite"/>
    </source>
</evidence>
<evidence type="ECO:0008006" key="4">
    <source>
        <dbReference type="Google" id="ProtNLM"/>
    </source>
</evidence>
<feature type="region of interest" description="Disordered" evidence="1">
    <location>
        <begin position="113"/>
        <end position="153"/>
    </location>
</feature>
<comment type="caution">
    <text evidence="2">The sequence shown here is derived from an EMBL/GenBank/DDBJ whole genome shotgun (WGS) entry which is preliminary data.</text>
</comment>
<feature type="compositionally biased region" description="Polar residues" evidence="1">
    <location>
        <begin position="409"/>
        <end position="424"/>
    </location>
</feature>
<proteinExistence type="predicted"/>
<dbReference type="PANTHER" id="PTHR48209:SF2">
    <property type="entry name" value="FI24008P1"/>
    <property type="match status" value="1"/>
</dbReference>
<dbReference type="RefSeq" id="XP_044563141.1">
    <property type="nucleotide sequence ID" value="XM_044705421.1"/>
</dbReference>
<sequence>MHEQHEEPSRKKKKFSHHHPLEDEQKNCLKECSLRNHQNILLAVDTLVLVGTFLEISDILKSMSRVCTGWNQVFLDDCLWRFLFQRDLGNVDWFLQKLNHNFNDLSSQLCSTSEDSEEEKDKKKNEKPSYKSKLSKKDQTKSPEKKGESKVITSNKDGNEATISLEILQKVLEDCYGENRFWLSLFRLVVAMIPIQNYKMMTDKQIVQPLKNSTPGTRKSKKNNKDKKKKPSSQQKGCSDLFFQKDYIEEEDDDGDYYSNGNRLVSKNYCYFTVRFGEMIGTILSCKSEGTTLLRNALYLDAKTHKLAVILSIFDRHGIILNYFGSDSLTTQNYLNKITYGMSQQAQKLKNYYLFDKEIPALPRTPYISECDQMCVGFKDSHHGISILKFCYSILCGKEEAIYQPPPIQNSSDKSTTENTSQPKVQDDHDDSDTNDDDGDEDDDIYYYDDEDDDEDEDEDDDDEHRKKNIAVGPFTHDAFMPFCKYLLMDHPLFNRRSYAVDDGLNFDYSSGKPGWCCGFWNANFYWYHIARFKTMIDLTEPRIILRVEQDQSSVLQSLC</sequence>
<feature type="compositionally biased region" description="Basic and acidic residues" evidence="1">
    <location>
        <begin position="119"/>
        <end position="149"/>
    </location>
</feature>
<dbReference type="VEuPathDB" id="AmoebaDB:NfTy_043070"/>
<dbReference type="InterPro" id="IPR036047">
    <property type="entry name" value="F-box-like_dom_sf"/>
</dbReference>
<feature type="region of interest" description="Disordered" evidence="1">
    <location>
        <begin position="406"/>
        <end position="468"/>
    </location>
</feature>
<accession>A0A6A5BXD0</accession>
<feature type="compositionally biased region" description="Acidic residues" evidence="1">
    <location>
        <begin position="428"/>
        <end position="463"/>
    </location>
</feature>
<dbReference type="GeneID" id="68109466"/>
<name>A0A6A5BXD0_NAEFO</name>
<organism evidence="2 3">
    <name type="scientific">Naegleria fowleri</name>
    <name type="common">Brain eating amoeba</name>
    <dbReference type="NCBI Taxonomy" id="5763"/>
    <lineage>
        <taxon>Eukaryota</taxon>
        <taxon>Discoba</taxon>
        <taxon>Heterolobosea</taxon>
        <taxon>Tetramitia</taxon>
        <taxon>Eutetramitia</taxon>
        <taxon>Vahlkampfiidae</taxon>
        <taxon>Naegleria</taxon>
    </lineage>
</organism>
<dbReference type="Gene3D" id="1.20.1280.50">
    <property type="match status" value="1"/>
</dbReference>
<dbReference type="PANTHER" id="PTHR48209">
    <property type="entry name" value="AGL056WP"/>
    <property type="match status" value="1"/>
</dbReference>
<dbReference type="Proteomes" id="UP000444721">
    <property type="component" value="Unassembled WGS sequence"/>
</dbReference>
<dbReference type="OrthoDB" id="192402at2759"/>
<dbReference type="AlphaFoldDB" id="A0A6A5BXD0"/>
<dbReference type="VEuPathDB" id="AmoebaDB:FDP41_002248"/>
<reference evidence="2 3" key="1">
    <citation type="journal article" date="2019" name="Sci. Rep.">
        <title>Nanopore sequencing improves the draft genome of the human pathogenic amoeba Naegleria fowleri.</title>
        <authorList>
            <person name="Liechti N."/>
            <person name="Schurch N."/>
            <person name="Bruggmann R."/>
            <person name="Wittwer M."/>
        </authorList>
    </citation>
    <scope>NUCLEOTIDE SEQUENCE [LARGE SCALE GENOMIC DNA]</scope>
    <source>
        <strain evidence="2 3">ATCC 30894</strain>
    </source>
</reference>
<feature type="region of interest" description="Disordered" evidence="1">
    <location>
        <begin position="209"/>
        <end position="237"/>
    </location>
</feature>
<dbReference type="SUPFAM" id="SSF81383">
    <property type="entry name" value="F-box domain"/>
    <property type="match status" value="1"/>
</dbReference>
<feature type="compositionally biased region" description="Basic residues" evidence="1">
    <location>
        <begin position="218"/>
        <end position="231"/>
    </location>
</feature>
<dbReference type="EMBL" id="VFQX01000029">
    <property type="protein sequence ID" value="KAF0978428.1"/>
    <property type="molecule type" value="Genomic_DNA"/>
</dbReference>
<keyword evidence="3" id="KW-1185">Reference proteome</keyword>
<gene>
    <name evidence="2" type="ORF">FDP41_002248</name>
</gene>